<dbReference type="Pfam" id="PF01385">
    <property type="entry name" value="OrfB_IS605"/>
    <property type="match status" value="1"/>
</dbReference>
<dbReference type="AlphaFoldDB" id="A0A653EUI3"/>
<evidence type="ECO:0000256" key="5">
    <source>
        <dbReference type="SAM" id="MobiDB-lite"/>
    </source>
</evidence>
<organism evidence="8">
    <name type="scientific">Mycobacterium riyadhense</name>
    <dbReference type="NCBI Taxonomy" id="486698"/>
    <lineage>
        <taxon>Bacteria</taxon>
        <taxon>Bacillati</taxon>
        <taxon>Actinomycetota</taxon>
        <taxon>Actinomycetes</taxon>
        <taxon>Mycobacteriales</taxon>
        <taxon>Mycobacteriaceae</taxon>
        <taxon>Mycobacterium</taxon>
    </lineage>
</organism>
<dbReference type="InterPro" id="IPR010095">
    <property type="entry name" value="Cas12f1-like_TNB"/>
</dbReference>
<dbReference type="InterPro" id="IPR001959">
    <property type="entry name" value="Transposase"/>
</dbReference>
<dbReference type="NCBIfam" id="NF038280">
    <property type="entry name" value="IS607_TnpB"/>
    <property type="match status" value="1"/>
</dbReference>
<dbReference type="Pfam" id="PF07282">
    <property type="entry name" value="Cas12f1-like_TNB"/>
    <property type="match status" value="1"/>
</dbReference>
<dbReference type="GO" id="GO:0003677">
    <property type="term" value="F:DNA binding"/>
    <property type="evidence" value="ECO:0007669"/>
    <property type="project" value="UniProtKB-KW"/>
</dbReference>
<evidence type="ECO:0000313" key="8">
    <source>
        <dbReference type="EMBL" id="VTP01117.1"/>
    </source>
</evidence>
<accession>A0A653EUI3</accession>
<name>A0A653EUI3_9MYCO</name>
<evidence type="ECO:0000256" key="2">
    <source>
        <dbReference type="ARBA" id="ARBA00022578"/>
    </source>
</evidence>
<protein>
    <submittedName>
        <fullName evidence="8">Putative transposase</fullName>
    </submittedName>
</protein>
<evidence type="ECO:0000256" key="3">
    <source>
        <dbReference type="ARBA" id="ARBA00023125"/>
    </source>
</evidence>
<proteinExistence type="inferred from homology"/>
<feature type="region of interest" description="Disordered" evidence="5">
    <location>
        <begin position="491"/>
        <end position="556"/>
    </location>
</feature>
<reference evidence="8" key="1">
    <citation type="submission" date="2019-05" db="EMBL/GenBank/DDBJ databases">
        <authorList>
            <person name="Naeem R."/>
            <person name="Antony C."/>
            <person name="Guan Q."/>
        </authorList>
    </citation>
    <scope>NUCLEOTIDE SEQUENCE</scope>
    <source>
        <strain evidence="8">2</strain>
    </source>
</reference>
<comment type="similarity">
    <text evidence="1">In the C-terminal section; belongs to the transposase 35 family.</text>
</comment>
<dbReference type="GO" id="GO:0032196">
    <property type="term" value="P:transposition"/>
    <property type="evidence" value="ECO:0007669"/>
    <property type="project" value="UniProtKB-KW"/>
</dbReference>
<feature type="domain" description="Probable transposase IS891/IS1136/IS1341" evidence="6">
    <location>
        <begin position="279"/>
        <end position="396"/>
    </location>
</feature>
<sequence length="556" mass="60926">MIVAMRTCAQAAKVAGLTGGVQLAGKPKLDGTPTLSRWVDVGADFEAHRAAVESVSVLFELYDGDAGCCLASGSPGTQLPTGWRVTAARFEVQWPSDIDRAGLVRSHFGARRKAFNWGLAQIKADLDAKAVDPAHESVGWDLGSLRKAWNVAKHEVAPWWAENSKECYSAGLADLASALGNWSASKKGTRKGRRVGFPRFQSARRDPGRVRFTTGTMRVEDDRRTLTVPVIDTLRAKENTRRVQRHLASGRARILNMTLSQRWGRLFVSVSYALRTPDTDKTPAQPAVRAGVDLGVRTLATVATRDSMTGTQTLVEYENPAPLKATLTARRRAGRELSRRILGSNGYRAVKAKLTRLDRRCVHLRREAAHQLTTELAGTYGQVVIENLDVTAMKRSMGKRAYRRAVSDAAMGSVAPMMAYKTTRFGSTLIVEDRWFASSQIHHGCYLPDSSPCRLEGKGRIDKHLVCPQTGEVVDRDRNAALNLRDWPDMPVVAQSGPRPRSSAVPAEVPETAAQTIRTTDRLGSLRKTRPQRKAASSEAKTGVAPATKELRKESA</sequence>
<evidence type="ECO:0000256" key="1">
    <source>
        <dbReference type="ARBA" id="ARBA00008761"/>
    </source>
</evidence>
<evidence type="ECO:0000259" key="6">
    <source>
        <dbReference type="Pfam" id="PF01385"/>
    </source>
</evidence>
<feature type="domain" description="Cas12f1-like TNB" evidence="7">
    <location>
        <begin position="417"/>
        <end position="484"/>
    </location>
</feature>
<keyword evidence="2" id="KW-0815">Transposition</keyword>
<dbReference type="EMBL" id="LR589112">
    <property type="protein sequence ID" value="VTP01117.1"/>
    <property type="molecule type" value="Genomic_DNA"/>
</dbReference>
<keyword evidence="3" id="KW-0238">DNA-binding</keyword>
<keyword evidence="4" id="KW-0233">DNA recombination</keyword>
<dbReference type="GO" id="GO:0006310">
    <property type="term" value="P:DNA recombination"/>
    <property type="evidence" value="ECO:0007669"/>
    <property type="project" value="UniProtKB-KW"/>
</dbReference>
<evidence type="ECO:0000259" key="7">
    <source>
        <dbReference type="Pfam" id="PF07282"/>
    </source>
</evidence>
<dbReference type="NCBIfam" id="NF040570">
    <property type="entry name" value="guided_TnpB"/>
    <property type="match status" value="1"/>
</dbReference>
<dbReference type="InterPro" id="IPR053470">
    <property type="entry name" value="RNA-guided_DNA_endonuclease"/>
</dbReference>
<evidence type="ECO:0000256" key="4">
    <source>
        <dbReference type="ARBA" id="ARBA00023172"/>
    </source>
</evidence>
<gene>
    <name evidence="8" type="ORF">BIN_B_03907</name>
</gene>